<evidence type="ECO:0000313" key="2">
    <source>
        <dbReference type="Proteomes" id="UP000236634"/>
    </source>
</evidence>
<accession>A0A2K0XL92</accession>
<reference evidence="1 2" key="1">
    <citation type="submission" date="2017-03" db="EMBL/GenBank/DDBJ databases">
        <authorList>
            <person name="Afonso C.L."/>
            <person name="Miller P.J."/>
            <person name="Scott M.A."/>
            <person name="Spackman E."/>
            <person name="Goraichik I."/>
            <person name="Dimitrov K.M."/>
            <person name="Suarez D.L."/>
            <person name="Swayne D.E."/>
        </authorList>
    </citation>
    <scope>NUCLEOTIDE SEQUENCE [LARGE SCALE GENOMIC DNA]</scope>
    <source>
        <strain evidence="1 2">DNF00076</strain>
    </source>
</reference>
<dbReference type="EMBL" id="NBAX01000004">
    <property type="protein sequence ID" value="PNP95303.1"/>
    <property type="molecule type" value="Genomic_DNA"/>
</dbReference>
<protein>
    <submittedName>
        <fullName evidence="1">Uncharacterized protein</fullName>
    </submittedName>
</protein>
<gene>
    <name evidence="1" type="ORF">BFS16_06195</name>
</gene>
<name>A0A2K0XL92_9BACT</name>
<sequence>MQFFSYADTKIVIRIINLMFAKKPFNIERNNYEKLGQGRPKLAYLQPPSHLVANTRKMQTLDYQ</sequence>
<dbReference type="AlphaFoldDB" id="A0A2K0XL92"/>
<evidence type="ECO:0000313" key="1">
    <source>
        <dbReference type="EMBL" id="PNP95303.1"/>
    </source>
</evidence>
<proteinExistence type="predicted"/>
<dbReference type="Proteomes" id="UP000236634">
    <property type="component" value="Unassembled WGS sequence"/>
</dbReference>
<organism evidence="1 2">
    <name type="scientific">Hoylesella timonensis</name>
    <dbReference type="NCBI Taxonomy" id="386414"/>
    <lineage>
        <taxon>Bacteria</taxon>
        <taxon>Pseudomonadati</taxon>
        <taxon>Bacteroidota</taxon>
        <taxon>Bacteroidia</taxon>
        <taxon>Bacteroidales</taxon>
        <taxon>Prevotellaceae</taxon>
        <taxon>Hoylesella</taxon>
    </lineage>
</organism>
<comment type="caution">
    <text evidence="1">The sequence shown here is derived from an EMBL/GenBank/DDBJ whole genome shotgun (WGS) entry which is preliminary data.</text>
</comment>